<organism evidence="1 2">
    <name type="scientific">Streptosporangium amethystogenes subsp. fukuiense</name>
    <dbReference type="NCBI Taxonomy" id="698418"/>
    <lineage>
        <taxon>Bacteria</taxon>
        <taxon>Bacillati</taxon>
        <taxon>Actinomycetota</taxon>
        <taxon>Actinomycetes</taxon>
        <taxon>Streptosporangiales</taxon>
        <taxon>Streptosporangiaceae</taxon>
        <taxon>Streptosporangium</taxon>
    </lineage>
</organism>
<dbReference type="RefSeq" id="WP_343982103.1">
    <property type="nucleotide sequence ID" value="NZ_BAAAGK010000233.1"/>
</dbReference>
<gene>
    <name evidence="1" type="ORF">ACFQVD_26365</name>
</gene>
<evidence type="ECO:0000313" key="2">
    <source>
        <dbReference type="Proteomes" id="UP001596514"/>
    </source>
</evidence>
<accession>A0ABW2T6C9</accession>
<dbReference type="Proteomes" id="UP001596514">
    <property type="component" value="Unassembled WGS sequence"/>
</dbReference>
<name>A0ABW2T6C9_9ACTN</name>
<reference evidence="2" key="1">
    <citation type="journal article" date="2019" name="Int. J. Syst. Evol. Microbiol.">
        <title>The Global Catalogue of Microorganisms (GCM) 10K type strain sequencing project: providing services to taxonomists for standard genome sequencing and annotation.</title>
        <authorList>
            <consortium name="The Broad Institute Genomics Platform"/>
            <consortium name="The Broad Institute Genome Sequencing Center for Infectious Disease"/>
            <person name="Wu L."/>
            <person name="Ma J."/>
        </authorList>
    </citation>
    <scope>NUCLEOTIDE SEQUENCE [LARGE SCALE GENOMIC DNA]</scope>
    <source>
        <strain evidence="2">JCM 10083</strain>
    </source>
</reference>
<dbReference type="EMBL" id="JBHTEE010000001">
    <property type="protein sequence ID" value="MFC7603643.1"/>
    <property type="molecule type" value="Genomic_DNA"/>
</dbReference>
<evidence type="ECO:0000313" key="1">
    <source>
        <dbReference type="EMBL" id="MFC7603643.1"/>
    </source>
</evidence>
<keyword evidence="2" id="KW-1185">Reference proteome</keyword>
<sequence>MDFEYTVSPQPGCGRHWLWEGGMVFFDTARGGDILDWSDMASGRFSGADC</sequence>
<protein>
    <submittedName>
        <fullName evidence="1">Uncharacterized protein</fullName>
    </submittedName>
</protein>
<comment type="caution">
    <text evidence="1">The sequence shown here is derived from an EMBL/GenBank/DDBJ whole genome shotgun (WGS) entry which is preliminary data.</text>
</comment>
<proteinExistence type="predicted"/>